<dbReference type="GO" id="GO:0006171">
    <property type="term" value="P:cAMP biosynthetic process"/>
    <property type="evidence" value="ECO:0007669"/>
    <property type="project" value="TreeGrafter"/>
</dbReference>
<dbReference type="EMBL" id="UINC01011177">
    <property type="protein sequence ID" value="SVA49459.1"/>
    <property type="molecule type" value="Genomic_DNA"/>
</dbReference>
<gene>
    <name evidence="3" type="ORF">METZ01_LOCUS102313</name>
</gene>
<keyword evidence="1" id="KW-0812">Transmembrane</keyword>
<dbReference type="Gene3D" id="3.30.70.1230">
    <property type="entry name" value="Nucleotide cyclase"/>
    <property type="match status" value="1"/>
</dbReference>
<accession>A0A381WA75</accession>
<dbReference type="SMART" id="SM00044">
    <property type="entry name" value="CYCc"/>
    <property type="match status" value="1"/>
</dbReference>
<keyword evidence="1" id="KW-1133">Transmembrane helix</keyword>
<feature type="domain" description="Guanylate cyclase" evidence="2">
    <location>
        <begin position="9"/>
        <end position="123"/>
    </location>
</feature>
<dbReference type="Gene3D" id="3.40.50.10070">
    <property type="entry name" value="TolB, N-terminal domain"/>
    <property type="match status" value="1"/>
</dbReference>
<dbReference type="PANTHER" id="PTHR43081">
    <property type="entry name" value="ADENYLATE CYCLASE, TERMINAL-DIFFERENTIATION SPECIFIC-RELATED"/>
    <property type="match status" value="1"/>
</dbReference>
<dbReference type="CDD" id="cd07302">
    <property type="entry name" value="CHD"/>
    <property type="match status" value="1"/>
</dbReference>
<dbReference type="InterPro" id="IPR029787">
    <property type="entry name" value="Nucleotide_cyclase"/>
</dbReference>
<evidence type="ECO:0000256" key="1">
    <source>
        <dbReference type="SAM" id="Phobius"/>
    </source>
</evidence>
<dbReference type="PANTHER" id="PTHR43081:SF19">
    <property type="entry name" value="PH-SENSITIVE ADENYLATE CYCLASE RV1264"/>
    <property type="match status" value="1"/>
</dbReference>
<organism evidence="3">
    <name type="scientific">marine metagenome</name>
    <dbReference type="NCBI Taxonomy" id="408172"/>
    <lineage>
        <taxon>unclassified sequences</taxon>
        <taxon>metagenomes</taxon>
        <taxon>ecological metagenomes</taxon>
    </lineage>
</organism>
<name>A0A381WA75_9ZZZZ</name>
<dbReference type="Gene3D" id="1.25.40.10">
    <property type="entry name" value="Tetratricopeptide repeat domain"/>
    <property type="match status" value="1"/>
</dbReference>
<reference evidence="3" key="1">
    <citation type="submission" date="2018-05" db="EMBL/GenBank/DDBJ databases">
        <authorList>
            <person name="Lanie J.A."/>
            <person name="Ng W.-L."/>
            <person name="Kazmierczak K.M."/>
            <person name="Andrzejewski T.M."/>
            <person name="Davidsen T.M."/>
            <person name="Wayne K.J."/>
            <person name="Tettelin H."/>
            <person name="Glass J.I."/>
            <person name="Rusch D."/>
            <person name="Podicherti R."/>
            <person name="Tsui H.-C.T."/>
            <person name="Winkler M.E."/>
        </authorList>
    </citation>
    <scope>NUCLEOTIDE SEQUENCE</scope>
</reference>
<proteinExistence type="predicted"/>
<dbReference type="Pfam" id="PF14559">
    <property type="entry name" value="TPR_19"/>
    <property type="match status" value="1"/>
</dbReference>
<feature type="non-terminal residue" evidence="3">
    <location>
        <position position="447"/>
    </location>
</feature>
<dbReference type="GO" id="GO:0035556">
    <property type="term" value="P:intracellular signal transduction"/>
    <property type="evidence" value="ECO:0007669"/>
    <property type="project" value="InterPro"/>
</dbReference>
<dbReference type="InterPro" id="IPR011990">
    <property type="entry name" value="TPR-like_helical_dom_sf"/>
</dbReference>
<evidence type="ECO:0000259" key="2">
    <source>
        <dbReference type="PROSITE" id="PS50125"/>
    </source>
</evidence>
<dbReference type="PROSITE" id="PS50125">
    <property type="entry name" value="GUANYLATE_CYCLASE_2"/>
    <property type="match status" value="1"/>
</dbReference>
<dbReference type="Pfam" id="PF00211">
    <property type="entry name" value="Guanylate_cyc"/>
    <property type="match status" value="1"/>
</dbReference>
<dbReference type="InterPro" id="IPR050697">
    <property type="entry name" value="Adenylyl/Guanylyl_Cyclase_3/4"/>
</dbReference>
<dbReference type="AlphaFoldDB" id="A0A381WA75"/>
<keyword evidence="1" id="KW-0472">Membrane</keyword>
<protein>
    <recommendedName>
        <fullName evidence="2">Guanylate cyclase domain-containing protein</fullName>
    </recommendedName>
</protein>
<dbReference type="InterPro" id="IPR001054">
    <property type="entry name" value="A/G_cyclase"/>
</dbReference>
<sequence length="447" mass="50338">MEKDSHLAAIMFTDLVGYSELSQENEELAVELLKRHRKIVREILPDHGGSEVKTIGDAFLIEFSSSIRAVKCAAEIQSRFFSYNSLQNKEKQIQLRIGIHLGDIMQDGDDIIGDGVNIASRIEPKAKSGGICISGQIYDQVFNKVDFSFEELKEVDLKNIQQNIRLYHILLPWEKKAFQPTSELKTKSSSKKSSTPVLVIGAIVGVIAVAALIFMYIKPFSNVDGNSIAVLPFENMSADKDNEYFSDGITEEILNSLAQIKELRVISRTSVFTYKERTDVGIAKIGRELDVSHILEGSVRKAGNKVRITAQLIRSKDDAHLWSQTYDRSLDDIFQVQTEISEAIAQQMKIKLVGATVTERRGLTNKPEALELYMQARYEMNKMSEKSLHKAIQLFKDAIAIDPEYALANSGIADCYIAMEEVNHFKYYKPDDIENYSNAKSYSQKAL</sequence>
<evidence type="ECO:0000313" key="3">
    <source>
        <dbReference type="EMBL" id="SVA49459.1"/>
    </source>
</evidence>
<feature type="transmembrane region" description="Helical" evidence="1">
    <location>
        <begin position="197"/>
        <end position="217"/>
    </location>
</feature>
<dbReference type="SUPFAM" id="SSF55073">
    <property type="entry name" value="Nucleotide cyclase"/>
    <property type="match status" value="1"/>
</dbReference>